<comment type="caution">
    <text evidence="10">The sequence shown here is derived from an EMBL/GenBank/DDBJ whole genome shotgun (WGS) entry which is preliminary data.</text>
</comment>
<evidence type="ECO:0000256" key="5">
    <source>
        <dbReference type="ARBA" id="ARBA00023125"/>
    </source>
</evidence>
<feature type="domain" description="Zn(2)-C6 fungal-type" evidence="9">
    <location>
        <begin position="38"/>
        <end position="67"/>
    </location>
</feature>
<evidence type="ECO:0000256" key="3">
    <source>
        <dbReference type="ARBA" id="ARBA00022833"/>
    </source>
</evidence>
<dbReference type="Proteomes" id="UP000011668">
    <property type="component" value="Unassembled WGS sequence"/>
</dbReference>
<dbReference type="EMBL" id="AFRT01000684">
    <property type="protein sequence ID" value="ELU42932.1"/>
    <property type="molecule type" value="Genomic_DNA"/>
</dbReference>
<dbReference type="GO" id="GO:0000977">
    <property type="term" value="F:RNA polymerase II transcription regulatory region sequence-specific DNA binding"/>
    <property type="evidence" value="ECO:0007669"/>
    <property type="project" value="TreeGrafter"/>
</dbReference>
<accession>L8X1G3</accession>
<dbReference type="GO" id="GO:0005634">
    <property type="term" value="C:nucleus"/>
    <property type="evidence" value="ECO:0007669"/>
    <property type="project" value="UniProtKB-SubCell"/>
</dbReference>
<feature type="region of interest" description="Disordered" evidence="8">
    <location>
        <begin position="189"/>
        <end position="244"/>
    </location>
</feature>
<comment type="subcellular location">
    <subcellularLocation>
        <location evidence="1">Nucleus</location>
    </subcellularLocation>
</comment>
<keyword evidence="11" id="KW-1185">Reference proteome</keyword>
<keyword evidence="5" id="KW-0238">DNA-binding</keyword>
<evidence type="ECO:0000256" key="6">
    <source>
        <dbReference type="ARBA" id="ARBA00023163"/>
    </source>
</evidence>
<dbReference type="SMART" id="SM00066">
    <property type="entry name" value="GAL4"/>
    <property type="match status" value="1"/>
</dbReference>
<keyword evidence="7" id="KW-0539">Nucleus</keyword>
<proteinExistence type="predicted"/>
<dbReference type="InterPro" id="IPR036864">
    <property type="entry name" value="Zn2-C6_fun-type_DNA-bd_sf"/>
</dbReference>
<organism evidence="10 11">
    <name type="scientific">Thanatephorus cucumeris (strain AG1-IA)</name>
    <name type="common">Rice sheath blight fungus</name>
    <name type="synonym">Rhizoctonia solani</name>
    <dbReference type="NCBI Taxonomy" id="983506"/>
    <lineage>
        <taxon>Eukaryota</taxon>
        <taxon>Fungi</taxon>
        <taxon>Dikarya</taxon>
        <taxon>Basidiomycota</taxon>
        <taxon>Agaricomycotina</taxon>
        <taxon>Agaricomycetes</taxon>
        <taxon>Cantharellales</taxon>
        <taxon>Ceratobasidiaceae</taxon>
        <taxon>Rhizoctonia</taxon>
        <taxon>Rhizoctonia solani AG-1</taxon>
    </lineage>
</organism>
<evidence type="ECO:0000256" key="4">
    <source>
        <dbReference type="ARBA" id="ARBA00023015"/>
    </source>
</evidence>
<dbReference type="Gene3D" id="4.10.240.10">
    <property type="entry name" value="Zn(2)-C6 fungal-type DNA-binding domain"/>
    <property type="match status" value="1"/>
</dbReference>
<evidence type="ECO:0000256" key="8">
    <source>
        <dbReference type="SAM" id="MobiDB-lite"/>
    </source>
</evidence>
<evidence type="ECO:0000256" key="1">
    <source>
        <dbReference type="ARBA" id="ARBA00004123"/>
    </source>
</evidence>
<feature type="region of interest" description="Disordered" evidence="8">
    <location>
        <begin position="482"/>
        <end position="512"/>
    </location>
</feature>
<dbReference type="OMA" id="NRWMERN"/>
<evidence type="ECO:0000256" key="2">
    <source>
        <dbReference type="ARBA" id="ARBA00022723"/>
    </source>
</evidence>
<dbReference type="GO" id="GO:0000981">
    <property type="term" value="F:DNA-binding transcription factor activity, RNA polymerase II-specific"/>
    <property type="evidence" value="ECO:0007669"/>
    <property type="project" value="InterPro"/>
</dbReference>
<sequence length="800" mass="89466">MTEDDRPTDPSDQSGIEGGKKSAATTTKGQKRRKVNHACLYCRRSHMTCDEGRPCQRCIKRDIGHLCHDEKKPGPSKNNSSTSTPQPQPTVDITATPSVIDSSANPTPIQPPEGFPMAGGKPSRSSFLLGFDSCLAPQPFAPVLPQSTPQWPLFSNPPFGLTGDTTTLGNEFSVLSDFLQSLDSRGFQPFAPGSIVQDSPQAPSQTPGPQPTMDIDPDQSQPSPEYPGQIQMPSPAPAPHTELTEPLLPSATKQEKFLLTAADQEPGTRDERLARVIHAKYEAGLLRPYNYVKGYARLSRWMDHNVSQESKKQILQPLSVLRPKFRVGFPLSARLSVPTNEPTQAIAQSLTDIVSFPRFLVQRIINCWTPILTRDDLQDLVFIEEAFERLLLDYDRVFSAMGIPACLWRRTGEIYKGNREFAELVGVDVGRLRDGKMCIYELMSEESAVNYWEKYGHVAFDPAQKAVLTSCVLRYKPTSNSGLAPSNGSNGSTHSSPVLHRQVTGAESTSTSQSGFINCCFSFTIRRDTWGIPSVIVDPRSPFFQMCNVRTRVWKQSHLRPGYYSCAAPFFSAQPVCGALPFLSLHHTSHCRLSRITMGLNNDWNEISIADFFYHIVGDKTSYSQELENLFVCYTLTRGLRQESPCRRRPSLPLEIILSIIRYAGFMSVNPDPALALETQIVPCKHPHLFCGGYSTPPLSRIHLNFMARLRLSYEPGVLSPEFPPGYEHNIAWDQHASEGHLVLRPCISPTSRSPIYSLPRAPNHFTPDNEIFDHTDKIIRVVSSRPARLLVWRWWEPKF</sequence>
<dbReference type="PROSITE" id="PS50048">
    <property type="entry name" value="ZN2_CY6_FUNGAL_2"/>
    <property type="match status" value="1"/>
</dbReference>
<gene>
    <name evidence="10" type="ORF">AG1IA_03041</name>
</gene>
<feature type="compositionally biased region" description="Polar residues" evidence="8">
    <location>
        <begin position="76"/>
        <end position="107"/>
    </location>
</feature>
<dbReference type="PANTHER" id="PTHR31986">
    <property type="entry name" value="REGULATOR OF DRUG SENSITIVITY 2"/>
    <property type="match status" value="1"/>
</dbReference>
<keyword evidence="4" id="KW-0805">Transcription regulation</keyword>
<dbReference type="SUPFAM" id="SSF57701">
    <property type="entry name" value="Zn2/Cys6 DNA-binding domain"/>
    <property type="match status" value="1"/>
</dbReference>
<keyword evidence="6" id="KW-0804">Transcription</keyword>
<evidence type="ECO:0000256" key="7">
    <source>
        <dbReference type="ARBA" id="ARBA00023242"/>
    </source>
</evidence>
<feature type="region of interest" description="Disordered" evidence="8">
    <location>
        <begin position="69"/>
        <end position="121"/>
    </location>
</feature>
<dbReference type="AlphaFoldDB" id="L8X1G3"/>
<dbReference type="OrthoDB" id="65716at2759"/>
<dbReference type="PANTHER" id="PTHR31986:SF7">
    <property type="entry name" value="REGULATOR OF DRUG SENSITIVITY 2"/>
    <property type="match status" value="1"/>
</dbReference>
<dbReference type="InterPro" id="IPR053045">
    <property type="entry name" value="Zinc_cluster_trans_reg"/>
</dbReference>
<name>L8X1G3_THACA</name>
<feature type="region of interest" description="Disordered" evidence="8">
    <location>
        <begin position="1"/>
        <end position="34"/>
    </location>
</feature>
<evidence type="ECO:0000259" key="9">
    <source>
        <dbReference type="PROSITE" id="PS50048"/>
    </source>
</evidence>
<keyword evidence="3" id="KW-0862">Zinc</keyword>
<dbReference type="GO" id="GO:0008270">
    <property type="term" value="F:zinc ion binding"/>
    <property type="evidence" value="ECO:0007669"/>
    <property type="project" value="InterPro"/>
</dbReference>
<dbReference type="PROSITE" id="PS00463">
    <property type="entry name" value="ZN2_CY6_FUNGAL_1"/>
    <property type="match status" value="1"/>
</dbReference>
<protein>
    <submittedName>
        <fullName evidence="10">Zinc cluster transcriptional activator involved in conferring resistance to ketoconazole</fullName>
    </submittedName>
</protein>
<reference evidence="10 11" key="1">
    <citation type="journal article" date="2013" name="Nat. Commun.">
        <title>The evolution and pathogenic mechanisms of the rice sheath blight pathogen.</title>
        <authorList>
            <person name="Zheng A."/>
            <person name="Lin R."/>
            <person name="Xu L."/>
            <person name="Qin P."/>
            <person name="Tang C."/>
            <person name="Ai P."/>
            <person name="Zhang D."/>
            <person name="Liu Y."/>
            <person name="Sun Z."/>
            <person name="Feng H."/>
            <person name="Wang Y."/>
            <person name="Chen Y."/>
            <person name="Liang X."/>
            <person name="Fu R."/>
            <person name="Li Q."/>
            <person name="Zhang J."/>
            <person name="Yu X."/>
            <person name="Xie Z."/>
            <person name="Ding L."/>
            <person name="Guan P."/>
            <person name="Tang J."/>
            <person name="Liang Y."/>
            <person name="Wang S."/>
            <person name="Deng Q."/>
            <person name="Li S."/>
            <person name="Zhu J."/>
            <person name="Wang L."/>
            <person name="Liu H."/>
            <person name="Li P."/>
        </authorList>
    </citation>
    <scope>NUCLEOTIDE SEQUENCE [LARGE SCALE GENOMIC DNA]</scope>
    <source>
        <strain evidence="11">AG-1 IA</strain>
    </source>
</reference>
<dbReference type="FunFam" id="4.10.240.10:FF:000002">
    <property type="entry name" value="Zn cluster transcription factor Rds2"/>
    <property type="match status" value="1"/>
</dbReference>
<keyword evidence="2" id="KW-0479">Metal-binding</keyword>
<feature type="compositionally biased region" description="Polar residues" evidence="8">
    <location>
        <begin position="482"/>
        <end position="496"/>
    </location>
</feature>
<dbReference type="CDD" id="cd00067">
    <property type="entry name" value="GAL4"/>
    <property type="match status" value="1"/>
</dbReference>
<dbReference type="Pfam" id="PF24990">
    <property type="entry name" value="PAS_13"/>
    <property type="match status" value="1"/>
</dbReference>
<evidence type="ECO:0000313" key="10">
    <source>
        <dbReference type="EMBL" id="ELU42932.1"/>
    </source>
</evidence>
<dbReference type="InterPro" id="IPR056751">
    <property type="entry name" value="PAS_13"/>
</dbReference>
<dbReference type="InterPro" id="IPR001138">
    <property type="entry name" value="Zn2Cys6_DnaBD"/>
</dbReference>
<feature type="compositionally biased region" description="Polar residues" evidence="8">
    <location>
        <begin position="196"/>
        <end position="207"/>
    </location>
</feature>
<evidence type="ECO:0000313" key="11">
    <source>
        <dbReference type="Proteomes" id="UP000011668"/>
    </source>
</evidence>
<dbReference type="Pfam" id="PF00172">
    <property type="entry name" value="Zn_clus"/>
    <property type="match status" value="1"/>
</dbReference>
<dbReference type="STRING" id="983506.L8X1G3"/>
<dbReference type="HOGENOM" id="CLU_351665_0_0_1"/>